<evidence type="ECO:0000256" key="6">
    <source>
        <dbReference type="ARBA" id="ARBA00022741"/>
    </source>
</evidence>
<comment type="catalytic activity">
    <reaction evidence="9">
        <text>(R)-pantoate + beta-alanine + ATP = (R)-pantothenate + AMP + diphosphate + H(+)</text>
        <dbReference type="Rhea" id="RHEA:10912"/>
        <dbReference type="ChEBI" id="CHEBI:15378"/>
        <dbReference type="ChEBI" id="CHEBI:15980"/>
        <dbReference type="ChEBI" id="CHEBI:29032"/>
        <dbReference type="ChEBI" id="CHEBI:30616"/>
        <dbReference type="ChEBI" id="CHEBI:33019"/>
        <dbReference type="ChEBI" id="CHEBI:57966"/>
        <dbReference type="ChEBI" id="CHEBI:456215"/>
        <dbReference type="EC" id="6.3.2.1"/>
    </reaction>
</comment>
<dbReference type="AlphaFoldDB" id="A0A383AUV5"/>
<dbReference type="EMBL" id="UINC01194980">
    <property type="protein sequence ID" value="SVE11343.1"/>
    <property type="molecule type" value="Genomic_DNA"/>
</dbReference>
<dbReference type="UniPathway" id="UPA00028">
    <property type="reaction ID" value="UER00005"/>
</dbReference>
<dbReference type="PANTHER" id="PTHR21299">
    <property type="entry name" value="CYTIDYLATE KINASE/PANTOATE-BETA-ALANINE LIGASE"/>
    <property type="match status" value="1"/>
</dbReference>
<protein>
    <recommendedName>
        <fullName evidence="3">pantoate--beta-alanine ligase (AMP-forming)</fullName>
        <ecNumber evidence="3">6.3.2.1</ecNumber>
    </recommendedName>
    <alternativeName>
        <fullName evidence="8">Pantoate-activating enzyme</fullName>
    </alternativeName>
</protein>
<comment type="pathway">
    <text evidence="1">Cofactor biosynthesis; (R)-pantothenate biosynthesis; (R)-pantothenate from (R)-pantoate and beta-alanine: step 1/1.</text>
</comment>
<evidence type="ECO:0000256" key="8">
    <source>
        <dbReference type="ARBA" id="ARBA00032806"/>
    </source>
</evidence>
<keyword evidence="5" id="KW-0566">Pantothenate biosynthesis</keyword>
<dbReference type="InterPro" id="IPR004821">
    <property type="entry name" value="Cyt_trans-like"/>
</dbReference>
<keyword evidence="7" id="KW-0067">ATP-binding</keyword>
<dbReference type="NCBIfam" id="TIGR00018">
    <property type="entry name" value="panC"/>
    <property type="match status" value="1"/>
</dbReference>
<evidence type="ECO:0000256" key="2">
    <source>
        <dbReference type="ARBA" id="ARBA00009256"/>
    </source>
</evidence>
<evidence type="ECO:0000256" key="4">
    <source>
        <dbReference type="ARBA" id="ARBA00022598"/>
    </source>
</evidence>
<dbReference type="Gene3D" id="3.40.50.620">
    <property type="entry name" value="HUPs"/>
    <property type="match status" value="1"/>
</dbReference>
<proteinExistence type="inferred from homology"/>
<dbReference type="SUPFAM" id="SSF52374">
    <property type="entry name" value="Nucleotidylyl transferase"/>
    <property type="match status" value="1"/>
</dbReference>
<evidence type="ECO:0000256" key="5">
    <source>
        <dbReference type="ARBA" id="ARBA00022655"/>
    </source>
</evidence>
<dbReference type="Gene3D" id="3.30.1300.10">
    <property type="entry name" value="Pantoate-beta-alanine ligase, C-terminal domain"/>
    <property type="match status" value="1"/>
</dbReference>
<comment type="similarity">
    <text evidence="2">Belongs to the pantothenate synthetase family.</text>
</comment>
<dbReference type="InterPro" id="IPR003721">
    <property type="entry name" value="Pantoate_ligase"/>
</dbReference>
<dbReference type="GO" id="GO:0005524">
    <property type="term" value="F:ATP binding"/>
    <property type="evidence" value="ECO:0007669"/>
    <property type="project" value="UniProtKB-KW"/>
</dbReference>
<evidence type="ECO:0000256" key="9">
    <source>
        <dbReference type="ARBA" id="ARBA00048258"/>
    </source>
</evidence>
<dbReference type="GO" id="GO:0005829">
    <property type="term" value="C:cytosol"/>
    <property type="evidence" value="ECO:0007669"/>
    <property type="project" value="TreeGrafter"/>
</dbReference>
<evidence type="ECO:0000256" key="1">
    <source>
        <dbReference type="ARBA" id="ARBA00004990"/>
    </source>
</evidence>
<evidence type="ECO:0000313" key="10">
    <source>
        <dbReference type="EMBL" id="SVE11343.1"/>
    </source>
</evidence>
<dbReference type="CDD" id="cd00560">
    <property type="entry name" value="PanC"/>
    <property type="match status" value="1"/>
</dbReference>
<sequence>MQIVRDIPEMIALRSQSTRPIGLVPTMGALHLGHLSLVERARQENSCTVVSIFVNPTQFGPQEDYLKYPRDIDKDFALLDDHKVDILFTPDTTELYPAGFDTWIDVGQIANRLEGASRPGHFRGVATIVTKLLAIVKPDKAYFGQKDAQQVRIIERINTDLNLGVELIAMPTVREEDGLAMSSRNMQLDGKQRQAAVVLYRALKAAETMHGQGQNQASAIKKTMDSYIKGEPLATVDYISIA</sequence>
<dbReference type="InterPro" id="IPR042176">
    <property type="entry name" value="Pantoate_ligase_C"/>
</dbReference>
<gene>
    <name evidence="10" type="ORF">METZ01_LOCUS464197</name>
</gene>
<dbReference type="FunFam" id="3.40.50.620:FF:000013">
    <property type="entry name" value="Pantothenate synthetase"/>
    <property type="match status" value="1"/>
</dbReference>
<dbReference type="GO" id="GO:0015940">
    <property type="term" value="P:pantothenate biosynthetic process"/>
    <property type="evidence" value="ECO:0007669"/>
    <property type="project" value="UniProtKB-UniPathway"/>
</dbReference>
<name>A0A383AUV5_9ZZZZ</name>
<dbReference type="NCBIfam" id="TIGR00125">
    <property type="entry name" value="cyt_tran_rel"/>
    <property type="match status" value="1"/>
</dbReference>
<dbReference type="Pfam" id="PF02569">
    <property type="entry name" value="Pantoate_ligase"/>
    <property type="match status" value="1"/>
</dbReference>
<organism evidence="10">
    <name type="scientific">marine metagenome</name>
    <dbReference type="NCBI Taxonomy" id="408172"/>
    <lineage>
        <taxon>unclassified sequences</taxon>
        <taxon>metagenomes</taxon>
        <taxon>ecological metagenomes</taxon>
    </lineage>
</organism>
<feature type="non-terminal residue" evidence="10">
    <location>
        <position position="242"/>
    </location>
</feature>
<dbReference type="HAMAP" id="MF_00158">
    <property type="entry name" value="PanC"/>
    <property type="match status" value="1"/>
</dbReference>
<dbReference type="GO" id="GO:0004592">
    <property type="term" value="F:pantoate-beta-alanine ligase activity"/>
    <property type="evidence" value="ECO:0007669"/>
    <property type="project" value="UniProtKB-EC"/>
</dbReference>
<dbReference type="PANTHER" id="PTHR21299:SF1">
    <property type="entry name" value="PANTOATE--BETA-ALANINE LIGASE"/>
    <property type="match status" value="1"/>
</dbReference>
<keyword evidence="4" id="KW-0436">Ligase</keyword>
<dbReference type="EC" id="6.3.2.1" evidence="3"/>
<dbReference type="InterPro" id="IPR014729">
    <property type="entry name" value="Rossmann-like_a/b/a_fold"/>
</dbReference>
<reference evidence="10" key="1">
    <citation type="submission" date="2018-05" db="EMBL/GenBank/DDBJ databases">
        <authorList>
            <person name="Lanie J.A."/>
            <person name="Ng W.-L."/>
            <person name="Kazmierczak K.M."/>
            <person name="Andrzejewski T.M."/>
            <person name="Davidsen T.M."/>
            <person name="Wayne K.J."/>
            <person name="Tettelin H."/>
            <person name="Glass J.I."/>
            <person name="Rusch D."/>
            <person name="Podicherti R."/>
            <person name="Tsui H.-C.T."/>
            <person name="Winkler M.E."/>
        </authorList>
    </citation>
    <scope>NUCLEOTIDE SEQUENCE</scope>
</reference>
<keyword evidence="6" id="KW-0547">Nucleotide-binding</keyword>
<evidence type="ECO:0000256" key="7">
    <source>
        <dbReference type="ARBA" id="ARBA00022840"/>
    </source>
</evidence>
<evidence type="ECO:0000256" key="3">
    <source>
        <dbReference type="ARBA" id="ARBA00012219"/>
    </source>
</evidence>
<accession>A0A383AUV5</accession>